<evidence type="ECO:0000313" key="2">
    <source>
        <dbReference type="Proteomes" id="UP001201980"/>
    </source>
</evidence>
<sequence length="106" mass="11850">MGRQICVHLHFLARNRLNEDGEMLSMLLEARCDPECTFMLSDSADNITTHAISLRRHISNSQRPAGVDIPMGMLRGSHHLGVTGSLRETIRGLQEKMLPDDDVDVP</sequence>
<name>A0AAD5WR00_9PEZI</name>
<dbReference type="EMBL" id="JAKWBI020000324">
    <property type="protein sequence ID" value="KAJ2896568.1"/>
    <property type="molecule type" value="Genomic_DNA"/>
</dbReference>
<dbReference type="AlphaFoldDB" id="A0AAD5WR00"/>
<protein>
    <submittedName>
        <fullName evidence="1">Uncharacterized protein</fullName>
    </submittedName>
</protein>
<organism evidence="1 2">
    <name type="scientific">Zalerion maritima</name>
    <dbReference type="NCBI Taxonomy" id="339359"/>
    <lineage>
        <taxon>Eukaryota</taxon>
        <taxon>Fungi</taxon>
        <taxon>Dikarya</taxon>
        <taxon>Ascomycota</taxon>
        <taxon>Pezizomycotina</taxon>
        <taxon>Sordariomycetes</taxon>
        <taxon>Lulworthiomycetidae</taxon>
        <taxon>Lulworthiales</taxon>
        <taxon>Lulworthiaceae</taxon>
        <taxon>Zalerion</taxon>
    </lineage>
</organism>
<accession>A0AAD5WR00</accession>
<proteinExistence type="predicted"/>
<comment type="caution">
    <text evidence="1">The sequence shown here is derived from an EMBL/GenBank/DDBJ whole genome shotgun (WGS) entry which is preliminary data.</text>
</comment>
<keyword evidence="2" id="KW-1185">Reference proteome</keyword>
<gene>
    <name evidence="1" type="ORF">MKZ38_005424</name>
</gene>
<reference evidence="1" key="1">
    <citation type="submission" date="2022-07" db="EMBL/GenBank/DDBJ databases">
        <title>Draft genome sequence of Zalerion maritima ATCC 34329, a (micro)plastics degrading marine fungus.</title>
        <authorList>
            <person name="Paco A."/>
            <person name="Goncalves M.F.M."/>
            <person name="Rocha-Santos T.A.P."/>
            <person name="Alves A."/>
        </authorList>
    </citation>
    <scope>NUCLEOTIDE SEQUENCE</scope>
    <source>
        <strain evidence="1">ATCC 34329</strain>
    </source>
</reference>
<dbReference type="Proteomes" id="UP001201980">
    <property type="component" value="Unassembled WGS sequence"/>
</dbReference>
<evidence type="ECO:0000313" key="1">
    <source>
        <dbReference type="EMBL" id="KAJ2896568.1"/>
    </source>
</evidence>